<accession>A0ACC0NRC5</accession>
<comment type="caution">
    <text evidence="1">The sequence shown here is derived from an EMBL/GenBank/DDBJ whole genome shotgun (WGS) entry which is preliminary data.</text>
</comment>
<evidence type="ECO:0000313" key="2">
    <source>
        <dbReference type="Proteomes" id="UP001062846"/>
    </source>
</evidence>
<sequence>MGACCSDVRGGQEAVGGAQQQRSIAAGGGGAGHNDAVEFFYRTKGVEALFTQIELSLSASKLLDRDIISKSDPMAVVYAKKRDGSLEELGRTEVIMNCLDPAWIEKINVAYQFEIVQPLIFHVYDVDTSYHNLPVKMLKLKDQEFLGEASCVLSEASCL</sequence>
<name>A0ACC0NRC5_RHOML</name>
<protein>
    <submittedName>
        <fullName evidence="1">Uncharacterized protein</fullName>
    </submittedName>
</protein>
<organism evidence="1 2">
    <name type="scientific">Rhododendron molle</name>
    <name type="common">Chinese azalea</name>
    <name type="synonym">Azalea mollis</name>
    <dbReference type="NCBI Taxonomy" id="49168"/>
    <lineage>
        <taxon>Eukaryota</taxon>
        <taxon>Viridiplantae</taxon>
        <taxon>Streptophyta</taxon>
        <taxon>Embryophyta</taxon>
        <taxon>Tracheophyta</taxon>
        <taxon>Spermatophyta</taxon>
        <taxon>Magnoliopsida</taxon>
        <taxon>eudicotyledons</taxon>
        <taxon>Gunneridae</taxon>
        <taxon>Pentapetalae</taxon>
        <taxon>asterids</taxon>
        <taxon>Ericales</taxon>
        <taxon>Ericaceae</taxon>
        <taxon>Ericoideae</taxon>
        <taxon>Rhodoreae</taxon>
        <taxon>Rhododendron</taxon>
    </lineage>
</organism>
<dbReference type="EMBL" id="CM046392">
    <property type="protein sequence ID" value="KAI8555830.1"/>
    <property type="molecule type" value="Genomic_DNA"/>
</dbReference>
<keyword evidence="2" id="KW-1185">Reference proteome</keyword>
<evidence type="ECO:0000313" key="1">
    <source>
        <dbReference type="EMBL" id="KAI8555830.1"/>
    </source>
</evidence>
<reference evidence="1" key="1">
    <citation type="submission" date="2022-02" db="EMBL/GenBank/DDBJ databases">
        <title>Plant Genome Project.</title>
        <authorList>
            <person name="Zhang R.-G."/>
        </authorList>
    </citation>
    <scope>NUCLEOTIDE SEQUENCE</scope>
    <source>
        <strain evidence="1">AT1</strain>
    </source>
</reference>
<dbReference type="Proteomes" id="UP001062846">
    <property type="component" value="Chromosome 5"/>
</dbReference>
<gene>
    <name evidence="1" type="ORF">RHMOL_Rhmol05G0204300</name>
</gene>
<proteinExistence type="predicted"/>